<dbReference type="AlphaFoldDB" id="A0A9P5PHA1"/>
<dbReference type="Proteomes" id="UP000772434">
    <property type="component" value="Unassembled WGS sequence"/>
</dbReference>
<proteinExistence type="predicted"/>
<sequence>MAANLTPSHHNQGTSFHFLGLAIKQPSYSAAATRPTPILMRSSSGHSIWRRIRSTSVGSTVRSSRDNEAFSEAEEHLLYFCASVLFSLYHKFIPPSIQKPHPAALQRVRRRLVLVTDRSLCSSLLAIPLPMHTSGGGGGSSSLCWKPLVAGAGGRAA</sequence>
<comment type="caution">
    <text evidence="1">The sequence shown here is derived from an EMBL/GenBank/DDBJ whole genome shotgun (WGS) entry which is preliminary data.</text>
</comment>
<gene>
    <name evidence="1" type="ORF">BDP27DRAFT_1366259</name>
</gene>
<accession>A0A9P5PHA1</accession>
<organism evidence="1 2">
    <name type="scientific">Rhodocollybia butyracea</name>
    <dbReference type="NCBI Taxonomy" id="206335"/>
    <lineage>
        <taxon>Eukaryota</taxon>
        <taxon>Fungi</taxon>
        <taxon>Dikarya</taxon>
        <taxon>Basidiomycota</taxon>
        <taxon>Agaricomycotina</taxon>
        <taxon>Agaricomycetes</taxon>
        <taxon>Agaricomycetidae</taxon>
        <taxon>Agaricales</taxon>
        <taxon>Marasmiineae</taxon>
        <taxon>Omphalotaceae</taxon>
        <taxon>Rhodocollybia</taxon>
    </lineage>
</organism>
<reference evidence="1" key="1">
    <citation type="submission" date="2020-11" db="EMBL/GenBank/DDBJ databases">
        <authorList>
            <consortium name="DOE Joint Genome Institute"/>
            <person name="Ahrendt S."/>
            <person name="Riley R."/>
            <person name="Andreopoulos W."/>
            <person name="Labutti K."/>
            <person name="Pangilinan J."/>
            <person name="Ruiz-Duenas F.J."/>
            <person name="Barrasa J.M."/>
            <person name="Sanchez-Garcia M."/>
            <person name="Camarero S."/>
            <person name="Miyauchi S."/>
            <person name="Serrano A."/>
            <person name="Linde D."/>
            <person name="Babiker R."/>
            <person name="Drula E."/>
            <person name="Ayuso-Fernandez I."/>
            <person name="Pacheco R."/>
            <person name="Padilla G."/>
            <person name="Ferreira P."/>
            <person name="Barriuso J."/>
            <person name="Kellner H."/>
            <person name="Castanera R."/>
            <person name="Alfaro M."/>
            <person name="Ramirez L."/>
            <person name="Pisabarro A.G."/>
            <person name="Kuo A."/>
            <person name="Tritt A."/>
            <person name="Lipzen A."/>
            <person name="He G."/>
            <person name="Yan M."/>
            <person name="Ng V."/>
            <person name="Cullen D."/>
            <person name="Martin F."/>
            <person name="Rosso M.-N."/>
            <person name="Henrissat B."/>
            <person name="Hibbett D."/>
            <person name="Martinez A.T."/>
            <person name="Grigoriev I.V."/>
        </authorList>
    </citation>
    <scope>NUCLEOTIDE SEQUENCE</scope>
    <source>
        <strain evidence="1">AH 40177</strain>
    </source>
</reference>
<dbReference type="EMBL" id="JADNRY010000100">
    <property type="protein sequence ID" value="KAF9065669.1"/>
    <property type="molecule type" value="Genomic_DNA"/>
</dbReference>
<keyword evidence="2" id="KW-1185">Reference proteome</keyword>
<protein>
    <submittedName>
        <fullName evidence="1">Uncharacterized protein</fullName>
    </submittedName>
</protein>
<evidence type="ECO:0000313" key="2">
    <source>
        <dbReference type="Proteomes" id="UP000772434"/>
    </source>
</evidence>
<evidence type="ECO:0000313" key="1">
    <source>
        <dbReference type="EMBL" id="KAF9065669.1"/>
    </source>
</evidence>
<name>A0A9P5PHA1_9AGAR</name>